<evidence type="ECO:0000313" key="4">
    <source>
        <dbReference type="Proteomes" id="UP001153069"/>
    </source>
</evidence>
<feature type="region of interest" description="Disordered" evidence="1">
    <location>
        <begin position="971"/>
        <end position="1026"/>
    </location>
</feature>
<evidence type="ECO:0000256" key="2">
    <source>
        <dbReference type="SAM" id="SignalP"/>
    </source>
</evidence>
<proteinExistence type="predicted"/>
<protein>
    <submittedName>
        <fullName evidence="3">Uncharacterized protein</fullName>
    </submittedName>
</protein>
<feature type="chain" id="PRO_5040337774" evidence="2">
    <location>
        <begin position="27"/>
        <end position="1060"/>
    </location>
</feature>
<dbReference type="EMBL" id="CAICTM010000370">
    <property type="protein sequence ID" value="CAB9509018.1"/>
    <property type="molecule type" value="Genomic_DNA"/>
</dbReference>
<sequence>MILAAATGRWFWIVLVFLVGVDHVQPTPVATLTALLPDVMADFEINWETGDLATVSPSTRTAYLFRHNDLFQEVGTGNNISASMNETVCQTPVSISYKRFNMLPYYAVACTEESEIYIIDALGFTIVAVISIDGLGASSIVSSRNPNDPFYYYFYGAGHDSVLAAIDVRTMSNVGQVYYDSVMDGAVSVDGTILYIRGSWSPSGLESIRLVNAVDTTNSTLVAGDFSRPEFYQEYYEHVNVAPFVPDTLGQMTGVGTVILSRTLDRQLGSLDFPVIAWGDESKYIFGWAYPEGEWWFHGYDYLEQDAPVIGISVASYTSFEPDPAPSNETHSNTGMAIPRDFFDLELPEIPRGANNPGDFKRIEHRKELLPVDLKDELILAFGNRVSVIPYPCLLGEDVITLSANTTVIYVGMGIQIIQIEVRQGGSLVKNEYQVTFEDLPGGASFDPFSGFLAWQPTEENIGPLELTASLTPAGGVHSKSVCTYSLSLNVTNPTIQLPFVPTRLIVDDTEMVAAGWHTWDGARSRIALIPIRDGIKAEVQVREFNYDVVHVFLSSKRLGVARNQRSNNQSMQLRIFDISNNEFVEITTLYIPVSNGQSQEFSDWSMVGSTSLQVVVDNTRILHYDLDTFELTEEDLYYATTIPNSDSPLREGYIKDGILYNPLNGKPAVVLDQGPFPLEDNRRPAYLGSSIPSWPFEVPKYLNDNDMVVFYQAGVCLQLEAVIEETFREGETQRTAKVLLWMIDLNGNILGTKTVRNEGTDDSIFAYDVRNTLAAGHDMVYITFRDSFYWYSPSDLLGDRFGDRLSLPIQQSTPAAHFAPNQTHFCVTGEGQFELDHTVLDGEGPFQFFFSTAITSDLNDVIRMDRTDGRVLLEGDAFKTKAINDLVQQYSTQEGGLVQLLSASRKRSEPTAYLDDCLAPGELPVSLEIAIQAVDQKGDIASINYFVQIGVPYEEVAPVVLARQQQLAAQNSTGTTDARAPPTEGGDKGEQGGAYSEQSDGWNTVTPPPIYTSPEDAEAAATAYAAGPGPSSQGFAFRGSLEPFSILVLAVMVSFRVSV</sequence>
<accession>A0A9N8HBN8</accession>
<evidence type="ECO:0000256" key="1">
    <source>
        <dbReference type="SAM" id="MobiDB-lite"/>
    </source>
</evidence>
<dbReference type="SUPFAM" id="SSF51004">
    <property type="entry name" value="C-terminal (heme d1) domain of cytochrome cd1-nitrite reductase"/>
    <property type="match status" value="1"/>
</dbReference>
<comment type="caution">
    <text evidence="3">The sequence shown here is derived from an EMBL/GenBank/DDBJ whole genome shotgun (WGS) entry which is preliminary data.</text>
</comment>
<keyword evidence="4" id="KW-1185">Reference proteome</keyword>
<feature type="compositionally biased region" description="Polar residues" evidence="1">
    <location>
        <begin position="997"/>
        <end position="1006"/>
    </location>
</feature>
<organism evidence="3 4">
    <name type="scientific">Seminavis robusta</name>
    <dbReference type="NCBI Taxonomy" id="568900"/>
    <lineage>
        <taxon>Eukaryota</taxon>
        <taxon>Sar</taxon>
        <taxon>Stramenopiles</taxon>
        <taxon>Ochrophyta</taxon>
        <taxon>Bacillariophyta</taxon>
        <taxon>Bacillariophyceae</taxon>
        <taxon>Bacillariophycidae</taxon>
        <taxon>Naviculales</taxon>
        <taxon>Naviculaceae</taxon>
        <taxon>Seminavis</taxon>
    </lineage>
</organism>
<keyword evidence="2" id="KW-0732">Signal</keyword>
<evidence type="ECO:0000313" key="3">
    <source>
        <dbReference type="EMBL" id="CAB9509018.1"/>
    </source>
</evidence>
<feature type="signal peptide" evidence="2">
    <location>
        <begin position="1"/>
        <end position="26"/>
    </location>
</feature>
<dbReference type="AlphaFoldDB" id="A0A9N8HBN8"/>
<dbReference type="InterPro" id="IPR011048">
    <property type="entry name" value="Haem_d1_sf"/>
</dbReference>
<name>A0A9N8HBN8_9STRA</name>
<dbReference type="Proteomes" id="UP001153069">
    <property type="component" value="Unassembled WGS sequence"/>
</dbReference>
<reference evidence="3" key="1">
    <citation type="submission" date="2020-06" db="EMBL/GenBank/DDBJ databases">
        <authorList>
            <consortium name="Plant Systems Biology data submission"/>
        </authorList>
    </citation>
    <scope>NUCLEOTIDE SEQUENCE</scope>
    <source>
        <strain evidence="3">D6</strain>
    </source>
</reference>
<gene>
    <name evidence="3" type="ORF">SEMRO_371_G128630.1</name>
</gene>